<proteinExistence type="predicted"/>
<organism evidence="1 2">
    <name type="scientific">Blautia obeum ATCC 29174</name>
    <dbReference type="NCBI Taxonomy" id="411459"/>
    <lineage>
        <taxon>Bacteria</taxon>
        <taxon>Bacillati</taxon>
        <taxon>Bacillota</taxon>
        <taxon>Clostridia</taxon>
        <taxon>Lachnospirales</taxon>
        <taxon>Lachnospiraceae</taxon>
        <taxon>Blautia</taxon>
    </lineage>
</organism>
<dbReference type="EMBL" id="AAVO02000012">
    <property type="protein sequence ID" value="EDM86759.1"/>
    <property type="molecule type" value="Genomic_DNA"/>
</dbReference>
<dbReference type="Proteomes" id="UP000006002">
    <property type="component" value="Unassembled WGS sequence"/>
</dbReference>
<dbReference type="AlphaFoldDB" id="A5ZUH9"/>
<reference evidence="1 2" key="2">
    <citation type="submission" date="2007-04" db="EMBL/GenBank/DDBJ databases">
        <title>Draft genome sequence of Ruminococcus obeum (ATCC 29174).</title>
        <authorList>
            <person name="Sudarsanam P."/>
            <person name="Ley R."/>
            <person name="Guruge J."/>
            <person name="Turnbaugh P.J."/>
            <person name="Mahowald M."/>
            <person name="Liep D."/>
            <person name="Gordon J."/>
        </authorList>
    </citation>
    <scope>NUCLEOTIDE SEQUENCE [LARGE SCALE GENOMIC DNA]</scope>
    <source>
        <strain evidence="1 2">ATCC 29174</strain>
    </source>
</reference>
<evidence type="ECO:0000313" key="1">
    <source>
        <dbReference type="EMBL" id="EDM86759.1"/>
    </source>
</evidence>
<sequence>MKICYKNIKLCGIYIENLYQKCYNARIQYVEGTKEFIRYSVPWKGRYFL</sequence>
<dbReference type="HOGENOM" id="CLU_3132921_0_0_9"/>
<reference evidence="1 2" key="1">
    <citation type="submission" date="2007-03" db="EMBL/GenBank/DDBJ databases">
        <authorList>
            <person name="Fulton L."/>
            <person name="Clifton S."/>
            <person name="Fulton B."/>
            <person name="Xu J."/>
            <person name="Minx P."/>
            <person name="Pepin K.H."/>
            <person name="Johnson M."/>
            <person name="Thiruvilangam P."/>
            <person name="Bhonagiri V."/>
            <person name="Nash W.E."/>
            <person name="Mardis E.R."/>
            <person name="Wilson R.K."/>
        </authorList>
    </citation>
    <scope>NUCLEOTIDE SEQUENCE [LARGE SCALE GENOMIC DNA]</scope>
    <source>
        <strain evidence="1 2">ATCC 29174</strain>
    </source>
</reference>
<accession>A5ZUH9</accession>
<protein>
    <submittedName>
        <fullName evidence="1">Uncharacterized protein</fullName>
    </submittedName>
</protein>
<gene>
    <name evidence="1" type="ORF">RUMOBE_02664</name>
</gene>
<evidence type="ECO:0000313" key="2">
    <source>
        <dbReference type="Proteomes" id="UP000006002"/>
    </source>
</evidence>
<name>A5ZUH9_9FIRM</name>
<comment type="caution">
    <text evidence="1">The sequence shown here is derived from an EMBL/GenBank/DDBJ whole genome shotgun (WGS) entry which is preliminary data.</text>
</comment>